<name>B8FFX5_DESAL</name>
<dbReference type="AlphaFoldDB" id="B8FFX5"/>
<keyword evidence="13" id="KW-1185">Reference proteome</keyword>
<evidence type="ECO:0000256" key="5">
    <source>
        <dbReference type="ARBA" id="ARBA00022519"/>
    </source>
</evidence>
<dbReference type="PANTHER" id="PTHR46494:SF3">
    <property type="entry name" value="ZINC TRANSPORT PROTEIN ZNTB"/>
    <property type="match status" value="1"/>
</dbReference>
<keyword evidence="8 11" id="KW-1133">Transmembrane helix</keyword>
<keyword evidence="5" id="KW-0997">Cell inner membrane</keyword>
<evidence type="ECO:0000256" key="6">
    <source>
        <dbReference type="ARBA" id="ARBA00022692"/>
    </source>
</evidence>
<dbReference type="CDD" id="cd12833">
    <property type="entry name" value="ZntB-like_1"/>
    <property type="match status" value="1"/>
</dbReference>
<keyword evidence="4" id="KW-1003">Cell membrane</keyword>
<dbReference type="PANTHER" id="PTHR46494">
    <property type="entry name" value="CORA FAMILY METAL ION TRANSPORTER (EUROFUNG)"/>
    <property type="match status" value="1"/>
</dbReference>
<dbReference type="KEGG" id="dal:Dalk_1833"/>
<keyword evidence="7" id="KW-0862">Zinc</keyword>
<gene>
    <name evidence="12" type="ordered locus">Dalk_1833</name>
</gene>
<dbReference type="InterPro" id="IPR045861">
    <property type="entry name" value="CorA_cytoplasmic_dom"/>
</dbReference>
<evidence type="ECO:0000313" key="13">
    <source>
        <dbReference type="Proteomes" id="UP000000739"/>
    </source>
</evidence>
<dbReference type="RefSeq" id="WP_012610963.1">
    <property type="nucleotide sequence ID" value="NC_011768.1"/>
</dbReference>
<evidence type="ECO:0000256" key="3">
    <source>
        <dbReference type="ARBA" id="ARBA00022448"/>
    </source>
</evidence>
<keyword evidence="9" id="KW-0406">Ion transport</keyword>
<organism evidence="12 13">
    <name type="scientific">Desulfatibacillum aliphaticivorans</name>
    <dbReference type="NCBI Taxonomy" id="218208"/>
    <lineage>
        <taxon>Bacteria</taxon>
        <taxon>Pseudomonadati</taxon>
        <taxon>Thermodesulfobacteriota</taxon>
        <taxon>Desulfobacteria</taxon>
        <taxon>Desulfobacterales</taxon>
        <taxon>Desulfatibacillaceae</taxon>
        <taxon>Desulfatibacillum</taxon>
    </lineage>
</organism>
<keyword evidence="10 11" id="KW-0472">Membrane</keyword>
<protein>
    <submittedName>
        <fullName evidence="12">Mg2 transporter protein CorA family protein</fullName>
    </submittedName>
</protein>
<evidence type="ECO:0000256" key="11">
    <source>
        <dbReference type="SAM" id="Phobius"/>
    </source>
</evidence>
<evidence type="ECO:0000256" key="4">
    <source>
        <dbReference type="ARBA" id="ARBA00022475"/>
    </source>
</evidence>
<dbReference type="eggNOG" id="COG0598">
    <property type="taxonomic scope" value="Bacteria"/>
</dbReference>
<reference evidence="12 13" key="1">
    <citation type="journal article" date="2012" name="Environ. Microbiol.">
        <title>The genome sequence of Desulfatibacillum alkenivorans AK-01: a blueprint for anaerobic alkane oxidation.</title>
        <authorList>
            <person name="Callaghan A.V."/>
            <person name="Morris B.E."/>
            <person name="Pereira I.A."/>
            <person name="McInerney M.J."/>
            <person name="Austin R.N."/>
            <person name="Groves J.T."/>
            <person name="Kukor J.J."/>
            <person name="Suflita J.M."/>
            <person name="Young L.Y."/>
            <person name="Zylstra G.J."/>
            <person name="Wawrik B."/>
        </authorList>
    </citation>
    <scope>NUCLEOTIDE SEQUENCE [LARGE SCALE GENOMIC DNA]</scope>
    <source>
        <strain evidence="12 13">AK-01</strain>
    </source>
</reference>
<dbReference type="GO" id="GO:0015087">
    <property type="term" value="F:cobalt ion transmembrane transporter activity"/>
    <property type="evidence" value="ECO:0007669"/>
    <property type="project" value="TreeGrafter"/>
</dbReference>
<comment type="subcellular location">
    <subcellularLocation>
        <location evidence="1">Cell membrane</location>
        <topology evidence="1">Multi-pass membrane protein</topology>
    </subcellularLocation>
</comment>
<feature type="transmembrane region" description="Helical" evidence="11">
    <location>
        <begin position="298"/>
        <end position="318"/>
    </location>
</feature>
<dbReference type="Gene3D" id="3.30.460.20">
    <property type="entry name" value="CorA soluble domain-like"/>
    <property type="match status" value="1"/>
</dbReference>
<evidence type="ECO:0000256" key="1">
    <source>
        <dbReference type="ARBA" id="ARBA00004651"/>
    </source>
</evidence>
<dbReference type="EMBL" id="CP001322">
    <property type="protein sequence ID" value="ACL03530.1"/>
    <property type="molecule type" value="Genomic_DNA"/>
</dbReference>
<dbReference type="HOGENOM" id="CLU_007127_2_0_7"/>
<evidence type="ECO:0000256" key="10">
    <source>
        <dbReference type="ARBA" id="ARBA00023136"/>
    </source>
</evidence>
<comment type="similarity">
    <text evidence="2">Belongs to the CorA metal ion transporter (MIT) (TC 1.A.35) family.</text>
</comment>
<keyword evidence="6 11" id="KW-0812">Transmembrane</keyword>
<dbReference type="Proteomes" id="UP000000739">
    <property type="component" value="Chromosome"/>
</dbReference>
<proteinExistence type="inferred from homology"/>
<evidence type="ECO:0000256" key="2">
    <source>
        <dbReference type="ARBA" id="ARBA00009765"/>
    </source>
</evidence>
<dbReference type="SUPFAM" id="SSF143865">
    <property type="entry name" value="CorA soluble domain-like"/>
    <property type="match status" value="1"/>
</dbReference>
<evidence type="ECO:0000256" key="7">
    <source>
        <dbReference type="ARBA" id="ARBA00022833"/>
    </source>
</evidence>
<dbReference type="Pfam" id="PF01544">
    <property type="entry name" value="CorA"/>
    <property type="match status" value="1"/>
</dbReference>
<accession>B8FFX5</accession>
<feature type="transmembrane region" description="Helical" evidence="11">
    <location>
        <begin position="264"/>
        <end position="286"/>
    </location>
</feature>
<dbReference type="GO" id="GO:0015095">
    <property type="term" value="F:magnesium ion transmembrane transporter activity"/>
    <property type="evidence" value="ECO:0007669"/>
    <property type="project" value="TreeGrafter"/>
</dbReference>
<sequence>MQDSSGLIYAYLLDGQGGGRSVGWKEIDHWTPGQGILWLHVDFRDPNAMAWLDEKSGLNPIVVQGLIADETRPRCVGHGEDLLIILRGINANPGSDPEDMVALRMLLEPARIISMRHRRVMAVQDAATALEEGDGPKNPGEFFTFVCSRITDRMGDVIYEIDDLADQMEEAVLESDARGLRPQVSRIRRQAIALRRYIAPQRDVLLRLQNEKSPILNELHKMEIREDAERTARFVEDMDAARDRAAVTQEELGNRLAEEMNRAMLILSVVAAIFLPLGLLTGLLGINVGGIPGADYRWAFLIVCIFLLFLGGVLLFVFKRMRWL</sequence>
<dbReference type="GO" id="GO:0005886">
    <property type="term" value="C:plasma membrane"/>
    <property type="evidence" value="ECO:0007669"/>
    <property type="project" value="UniProtKB-SubCell"/>
</dbReference>
<dbReference type="Gene3D" id="1.20.58.340">
    <property type="entry name" value="Magnesium transport protein CorA, transmembrane region"/>
    <property type="match status" value="2"/>
</dbReference>
<keyword evidence="3" id="KW-0813">Transport</keyword>
<dbReference type="GO" id="GO:0000287">
    <property type="term" value="F:magnesium ion binding"/>
    <property type="evidence" value="ECO:0007669"/>
    <property type="project" value="TreeGrafter"/>
</dbReference>
<dbReference type="SUPFAM" id="SSF144083">
    <property type="entry name" value="Magnesium transport protein CorA, transmembrane region"/>
    <property type="match status" value="1"/>
</dbReference>
<dbReference type="GO" id="GO:0050897">
    <property type="term" value="F:cobalt ion binding"/>
    <property type="evidence" value="ECO:0007669"/>
    <property type="project" value="TreeGrafter"/>
</dbReference>
<evidence type="ECO:0000256" key="9">
    <source>
        <dbReference type="ARBA" id="ARBA00023065"/>
    </source>
</evidence>
<evidence type="ECO:0000256" key="8">
    <source>
        <dbReference type="ARBA" id="ARBA00022989"/>
    </source>
</evidence>
<evidence type="ECO:0000313" key="12">
    <source>
        <dbReference type="EMBL" id="ACL03530.1"/>
    </source>
</evidence>
<dbReference type="InterPro" id="IPR045863">
    <property type="entry name" value="CorA_TM1_TM2"/>
</dbReference>
<dbReference type="InterPro" id="IPR002523">
    <property type="entry name" value="MgTranspt_CorA/ZnTranspt_ZntB"/>
</dbReference>